<name>X1H6A3_9ZZZZ</name>
<gene>
    <name evidence="3" type="ORF">S03H2_52408</name>
</gene>
<accession>X1H6A3</accession>
<organism evidence="3">
    <name type="scientific">marine sediment metagenome</name>
    <dbReference type="NCBI Taxonomy" id="412755"/>
    <lineage>
        <taxon>unclassified sequences</taxon>
        <taxon>metagenomes</taxon>
        <taxon>ecological metagenomes</taxon>
    </lineage>
</organism>
<feature type="region of interest" description="Disordered" evidence="1">
    <location>
        <begin position="58"/>
        <end position="82"/>
    </location>
</feature>
<dbReference type="AlphaFoldDB" id="X1H6A3"/>
<feature type="non-terminal residue" evidence="3">
    <location>
        <position position="1"/>
    </location>
</feature>
<evidence type="ECO:0000256" key="2">
    <source>
        <dbReference type="SAM" id="Phobius"/>
    </source>
</evidence>
<proteinExistence type="predicted"/>
<feature type="transmembrane region" description="Helical" evidence="2">
    <location>
        <begin position="32"/>
        <end position="52"/>
    </location>
</feature>
<reference evidence="3" key="1">
    <citation type="journal article" date="2014" name="Front. Microbiol.">
        <title>High frequency of phylogenetically diverse reductive dehalogenase-homologous genes in deep subseafloor sedimentary metagenomes.</title>
        <authorList>
            <person name="Kawai M."/>
            <person name="Futagami T."/>
            <person name="Toyoda A."/>
            <person name="Takaki Y."/>
            <person name="Nishi S."/>
            <person name="Hori S."/>
            <person name="Arai W."/>
            <person name="Tsubouchi T."/>
            <person name="Morono Y."/>
            <person name="Uchiyama I."/>
            <person name="Ito T."/>
            <person name="Fujiyama A."/>
            <person name="Inagaki F."/>
            <person name="Takami H."/>
        </authorList>
    </citation>
    <scope>NUCLEOTIDE SEQUENCE</scope>
    <source>
        <strain evidence="3">Expedition CK06-06</strain>
    </source>
</reference>
<comment type="caution">
    <text evidence="3">The sequence shown here is derived from an EMBL/GenBank/DDBJ whole genome shotgun (WGS) entry which is preliminary data.</text>
</comment>
<sequence>AGTAKTKEKGKDTDQVDKVAKKGLSVGKSAGMWFLLAIVIAVVVIFVVFLLLKPSKLEKGDYNQPTEKKSPDGLDGRNIDDL</sequence>
<keyword evidence="2" id="KW-1133">Transmembrane helix</keyword>
<evidence type="ECO:0000313" key="3">
    <source>
        <dbReference type="EMBL" id="GAH65711.1"/>
    </source>
</evidence>
<keyword evidence="2" id="KW-0812">Transmembrane</keyword>
<keyword evidence="2" id="KW-0472">Membrane</keyword>
<evidence type="ECO:0000256" key="1">
    <source>
        <dbReference type="SAM" id="MobiDB-lite"/>
    </source>
</evidence>
<dbReference type="EMBL" id="BARU01033289">
    <property type="protein sequence ID" value="GAH65711.1"/>
    <property type="molecule type" value="Genomic_DNA"/>
</dbReference>
<protein>
    <submittedName>
        <fullName evidence="3">Uncharacterized protein</fullName>
    </submittedName>
</protein>